<name>A0ABQ9Y1R4_9EUKA</name>
<protein>
    <submittedName>
        <fullName evidence="1">Uncharacterized protein</fullName>
    </submittedName>
</protein>
<keyword evidence="2" id="KW-1185">Reference proteome</keyword>
<proteinExistence type="predicted"/>
<dbReference type="EMBL" id="JARBJD010000044">
    <property type="protein sequence ID" value="KAK2957665.1"/>
    <property type="molecule type" value="Genomic_DNA"/>
</dbReference>
<comment type="caution">
    <text evidence="1">The sequence shown here is derived from an EMBL/GenBank/DDBJ whole genome shotgun (WGS) entry which is preliminary data.</text>
</comment>
<dbReference type="Proteomes" id="UP001281761">
    <property type="component" value="Unassembled WGS sequence"/>
</dbReference>
<gene>
    <name evidence="1" type="ORF">BLNAU_7320</name>
</gene>
<evidence type="ECO:0000313" key="1">
    <source>
        <dbReference type="EMBL" id="KAK2957665.1"/>
    </source>
</evidence>
<organism evidence="1 2">
    <name type="scientific">Blattamonas nauphoetae</name>
    <dbReference type="NCBI Taxonomy" id="2049346"/>
    <lineage>
        <taxon>Eukaryota</taxon>
        <taxon>Metamonada</taxon>
        <taxon>Preaxostyla</taxon>
        <taxon>Oxymonadida</taxon>
        <taxon>Blattamonas</taxon>
    </lineage>
</organism>
<reference evidence="1 2" key="1">
    <citation type="journal article" date="2022" name="bioRxiv">
        <title>Genomics of Preaxostyla Flagellates Illuminates Evolutionary Transitions and the Path Towards Mitochondrial Loss.</title>
        <authorList>
            <person name="Novak L.V.F."/>
            <person name="Treitli S.C."/>
            <person name="Pyrih J."/>
            <person name="Halakuc P."/>
            <person name="Pipaliya S.V."/>
            <person name="Vacek V."/>
            <person name="Brzon O."/>
            <person name="Soukal P."/>
            <person name="Eme L."/>
            <person name="Dacks J.B."/>
            <person name="Karnkowska A."/>
            <person name="Elias M."/>
            <person name="Hampl V."/>
        </authorList>
    </citation>
    <scope>NUCLEOTIDE SEQUENCE [LARGE SCALE GENOMIC DNA]</scope>
    <source>
        <strain evidence="1">NAU3</strain>
        <tissue evidence="1">Gut</tissue>
    </source>
</reference>
<accession>A0ABQ9Y1R4</accession>
<evidence type="ECO:0000313" key="2">
    <source>
        <dbReference type="Proteomes" id="UP001281761"/>
    </source>
</evidence>
<sequence length="108" mass="12190">MLNFGNDRSVAGWWGRGEDGDRQYFSVKTDRSVPVSHAYVAKSWTKVPGTPVQELSSATICYRFTKTQTFAVDKTVSEKVPVTSFANLAEFRQRNYSKRDVTCPQQSS</sequence>